<evidence type="ECO:0000256" key="1">
    <source>
        <dbReference type="SAM" id="MobiDB-lite"/>
    </source>
</evidence>
<evidence type="ECO:0000313" key="4">
    <source>
        <dbReference type="EMBL" id="EDO43569.1"/>
    </source>
</evidence>
<dbReference type="PhylomeDB" id="A7RY33"/>
<keyword evidence="2" id="KW-0472">Membrane</keyword>
<name>A7RY33_NEMVE</name>
<dbReference type="SMART" id="SM00213">
    <property type="entry name" value="UBQ"/>
    <property type="match status" value="1"/>
</dbReference>
<dbReference type="OMA" id="MGNLMIP"/>
<dbReference type="AlphaFoldDB" id="A7RY33"/>
<dbReference type="GO" id="GO:0036503">
    <property type="term" value="P:ERAD pathway"/>
    <property type="evidence" value="ECO:0000318"/>
    <property type="project" value="GO_Central"/>
</dbReference>
<feature type="transmembrane region" description="Helical" evidence="2">
    <location>
        <begin position="229"/>
        <end position="248"/>
    </location>
</feature>
<dbReference type="CDD" id="cd17057">
    <property type="entry name" value="Ubl_TMUB1_like"/>
    <property type="match status" value="1"/>
</dbReference>
<dbReference type="HOGENOM" id="CLU_1002215_0_0_1"/>
<evidence type="ECO:0000256" key="2">
    <source>
        <dbReference type="SAM" id="Phobius"/>
    </source>
</evidence>
<protein>
    <recommendedName>
        <fullName evidence="3">Ubiquitin-like domain-containing protein</fullName>
    </recommendedName>
</protein>
<dbReference type="EMBL" id="DS469552">
    <property type="protein sequence ID" value="EDO43569.1"/>
    <property type="molecule type" value="Genomic_DNA"/>
</dbReference>
<dbReference type="PANTHER" id="PTHR14557:SF5">
    <property type="entry name" value="UBIQUITIN-LIKE DOMAIN-CONTAINING PROTEIN"/>
    <property type="match status" value="1"/>
</dbReference>
<feature type="compositionally biased region" description="Polar residues" evidence="1">
    <location>
        <begin position="85"/>
        <end position="103"/>
    </location>
</feature>
<dbReference type="SUPFAM" id="SSF54236">
    <property type="entry name" value="Ubiquitin-like"/>
    <property type="match status" value="1"/>
</dbReference>
<dbReference type="Proteomes" id="UP000001593">
    <property type="component" value="Unassembled WGS sequence"/>
</dbReference>
<organism evidence="4 5">
    <name type="scientific">Nematostella vectensis</name>
    <name type="common">Starlet sea anemone</name>
    <dbReference type="NCBI Taxonomy" id="45351"/>
    <lineage>
        <taxon>Eukaryota</taxon>
        <taxon>Metazoa</taxon>
        <taxon>Cnidaria</taxon>
        <taxon>Anthozoa</taxon>
        <taxon>Hexacorallia</taxon>
        <taxon>Actiniaria</taxon>
        <taxon>Edwardsiidae</taxon>
        <taxon>Nematostella</taxon>
    </lineage>
</organism>
<dbReference type="Gene3D" id="3.10.20.90">
    <property type="entry name" value="Phosphatidylinositol 3-kinase Catalytic Subunit, Chain A, domain 1"/>
    <property type="match status" value="1"/>
</dbReference>
<reference evidence="4 5" key="1">
    <citation type="journal article" date="2007" name="Science">
        <title>Sea anemone genome reveals ancestral eumetazoan gene repertoire and genomic organization.</title>
        <authorList>
            <person name="Putnam N.H."/>
            <person name="Srivastava M."/>
            <person name="Hellsten U."/>
            <person name="Dirks B."/>
            <person name="Chapman J."/>
            <person name="Salamov A."/>
            <person name="Terry A."/>
            <person name="Shapiro H."/>
            <person name="Lindquist E."/>
            <person name="Kapitonov V.V."/>
            <person name="Jurka J."/>
            <person name="Genikhovich G."/>
            <person name="Grigoriev I.V."/>
            <person name="Lucas S.M."/>
            <person name="Steele R.E."/>
            <person name="Finnerty J.R."/>
            <person name="Technau U."/>
            <person name="Martindale M.Q."/>
            <person name="Rokhsar D.S."/>
        </authorList>
    </citation>
    <scope>NUCLEOTIDE SEQUENCE [LARGE SCALE GENOMIC DNA]</scope>
    <source>
        <strain evidence="5">CH2 X CH6</strain>
    </source>
</reference>
<accession>A7RY33</accession>
<dbReference type="Pfam" id="PF00240">
    <property type="entry name" value="ubiquitin"/>
    <property type="match status" value="1"/>
</dbReference>
<dbReference type="InterPro" id="IPR029071">
    <property type="entry name" value="Ubiquitin-like_domsf"/>
</dbReference>
<keyword evidence="2" id="KW-0812">Transmembrane</keyword>
<dbReference type="InterPro" id="IPR000626">
    <property type="entry name" value="Ubiquitin-like_dom"/>
</dbReference>
<dbReference type="eggNOG" id="ENOG502QU8U">
    <property type="taxonomic scope" value="Eukaryota"/>
</dbReference>
<keyword evidence="5" id="KW-1185">Reference proteome</keyword>
<dbReference type="InterPro" id="IPR040352">
    <property type="entry name" value="TMUB1/2"/>
</dbReference>
<dbReference type="KEGG" id="nve:5515519"/>
<sequence length="278" mass="31023">MATSSFLEGVDNEVLVSFLVLLAIIIATLLYLFKSSRSALPAWNWNQIIDVFLGSDDEQQNESQNVPLGENLTRNLSEEPDESGRQTASPESTEITGHANSAENDVAARRRRPQDNFLNSTSDITGGDHQQQGSEGITLRVKHHENERNFGVDANITVGQLKRLCFSQEISQGKRVRLIFSGHLLGDDNATISFYGVTNLSVVHAQISDVSQPEHPNGDAEVELDVSRLFVPLIIIMLFVCWYGLIYYRQLFDSTSIFLLFVITAAFGFQVFVMFGYI</sequence>
<evidence type="ECO:0000259" key="3">
    <source>
        <dbReference type="PROSITE" id="PS50053"/>
    </source>
</evidence>
<dbReference type="OrthoDB" id="161999at2759"/>
<dbReference type="PANTHER" id="PTHR14557">
    <property type="entry name" value="PROTEIN C7ORF21"/>
    <property type="match status" value="1"/>
</dbReference>
<proteinExistence type="predicted"/>
<feature type="region of interest" description="Disordered" evidence="1">
    <location>
        <begin position="59"/>
        <end position="111"/>
    </location>
</feature>
<dbReference type="InParanoid" id="A7RY33"/>
<feature type="transmembrane region" description="Helical" evidence="2">
    <location>
        <begin position="254"/>
        <end position="277"/>
    </location>
</feature>
<dbReference type="PROSITE" id="PS50053">
    <property type="entry name" value="UBIQUITIN_2"/>
    <property type="match status" value="1"/>
</dbReference>
<evidence type="ECO:0000313" key="5">
    <source>
        <dbReference type="Proteomes" id="UP000001593"/>
    </source>
</evidence>
<gene>
    <name evidence="4" type="ORF">NEMVEDRAFT_v1g241475</name>
</gene>
<feature type="transmembrane region" description="Helical" evidence="2">
    <location>
        <begin position="14"/>
        <end position="33"/>
    </location>
</feature>
<keyword evidence="2" id="KW-1133">Transmembrane helix</keyword>
<feature type="domain" description="Ubiquitin-like" evidence="3">
    <location>
        <begin position="137"/>
        <end position="212"/>
    </location>
</feature>